<evidence type="ECO:0000256" key="4">
    <source>
        <dbReference type="ARBA" id="ARBA00022771"/>
    </source>
</evidence>
<protein>
    <recommendedName>
        <fullName evidence="10">C2H2-type domain-containing protein</fullName>
    </recommendedName>
</protein>
<dbReference type="PANTHER" id="PTHR16515">
    <property type="entry name" value="PR DOMAIN ZINC FINGER PROTEIN"/>
    <property type="match status" value="1"/>
</dbReference>
<dbReference type="EMBL" id="CAJVCH010091039">
    <property type="protein sequence ID" value="CAG7722629.1"/>
    <property type="molecule type" value="Genomic_DNA"/>
</dbReference>
<evidence type="ECO:0000256" key="6">
    <source>
        <dbReference type="ARBA" id="ARBA00023125"/>
    </source>
</evidence>
<feature type="non-terminal residue" evidence="11">
    <location>
        <position position="531"/>
    </location>
</feature>
<dbReference type="Proteomes" id="UP000708208">
    <property type="component" value="Unassembled WGS sequence"/>
</dbReference>
<keyword evidence="7" id="KW-0539">Nucleus</keyword>
<evidence type="ECO:0000256" key="3">
    <source>
        <dbReference type="ARBA" id="ARBA00022737"/>
    </source>
</evidence>
<proteinExistence type="predicted"/>
<keyword evidence="4 8" id="KW-0863">Zinc-finger</keyword>
<dbReference type="PROSITE" id="PS50157">
    <property type="entry name" value="ZINC_FINGER_C2H2_2"/>
    <property type="match status" value="9"/>
</dbReference>
<evidence type="ECO:0000256" key="2">
    <source>
        <dbReference type="ARBA" id="ARBA00022723"/>
    </source>
</evidence>
<feature type="compositionally biased region" description="Polar residues" evidence="9">
    <location>
        <begin position="104"/>
        <end position="123"/>
    </location>
</feature>
<keyword evidence="5" id="KW-0862">Zinc</keyword>
<dbReference type="GO" id="GO:0008270">
    <property type="term" value="F:zinc ion binding"/>
    <property type="evidence" value="ECO:0007669"/>
    <property type="project" value="UniProtKB-KW"/>
</dbReference>
<keyword evidence="6" id="KW-0238">DNA-binding</keyword>
<name>A0A8J2NWI2_9HEXA</name>
<dbReference type="SMART" id="SM00355">
    <property type="entry name" value="ZnF_C2H2"/>
    <property type="match status" value="12"/>
</dbReference>
<comment type="caution">
    <text evidence="11">The sequence shown here is derived from an EMBL/GenBank/DDBJ whole genome shotgun (WGS) entry which is preliminary data.</text>
</comment>
<dbReference type="GO" id="GO:0010468">
    <property type="term" value="P:regulation of gene expression"/>
    <property type="evidence" value="ECO:0007669"/>
    <property type="project" value="TreeGrafter"/>
</dbReference>
<evidence type="ECO:0000256" key="8">
    <source>
        <dbReference type="PROSITE-ProRule" id="PRU00042"/>
    </source>
</evidence>
<evidence type="ECO:0000256" key="7">
    <source>
        <dbReference type="ARBA" id="ARBA00023242"/>
    </source>
</evidence>
<feature type="domain" description="C2H2-type" evidence="10">
    <location>
        <begin position="177"/>
        <end position="205"/>
    </location>
</feature>
<accession>A0A8J2NWI2</accession>
<feature type="domain" description="C2H2-type" evidence="10">
    <location>
        <begin position="489"/>
        <end position="516"/>
    </location>
</feature>
<dbReference type="AlphaFoldDB" id="A0A8J2NWI2"/>
<keyword evidence="3" id="KW-0677">Repeat</keyword>
<dbReference type="InterPro" id="IPR013087">
    <property type="entry name" value="Znf_C2H2_type"/>
</dbReference>
<feature type="region of interest" description="Disordered" evidence="9">
    <location>
        <begin position="104"/>
        <end position="128"/>
    </location>
</feature>
<dbReference type="InterPro" id="IPR050331">
    <property type="entry name" value="Zinc_finger"/>
</dbReference>
<evidence type="ECO:0000313" key="11">
    <source>
        <dbReference type="EMBL" id="CAG7722629.1"/>
    </source>
</evidence>
<dbReference type="PANTHER" id="PTHR16515:SF49">
    <property type="entry name" value="GASTRULA ZINC FINGER PROTEIN XLCGF49.1-LIKE-RELATED"/>
    <property type="match status" value="1"/>
</dbReference>
<keyword evidence="2" id="KW-0479">Metal-binding</keyword>
<keyword evidence="12" id="KW-1185">Reference proteome</keyword>
<evidence type="ECO:0000256" key="9">
    <source>
        <dbReference type="SAM" id="MobiDB-lite"/>
    </source>
</evidence>
<feature type="domain" description="C2H2-type" evidence="10">
    <location>
        <begin position="267"/>
        <end position="294"/>
    </location>
</feature>
<feature type="domain" description="C2H2-type" evidence="10">
    <location>
        <begin position="149"/>
        <end position="176"/>
    </location>
</feature>
<comment type="subcellular location">
    <subcellularLocation>
        <location evidence="1">Nucleus</location>
    </subcellularLocation>
</comment>
<dbReference type="PROSITE" id="PS00028">
    <property type="entry name" value="ZINC_FINGER_C2H2_1"/>
    <property type="match status" value="10"/>
</dbReference>
<feature type="domain" description="C2H2-type" evidence="10">
    <location>
        <begin position="236"/>
        <end position="258"/>
    </location>
</feature>
<evidence type="ECO:0000313" key="12">
    <source>
        <dbReference type="Proteomes" id="UP000708208"/>
    </source>
</evidence>
<feature type="domain" description="C2H2-type" evidence="10">
    <location>
        <begin position="362"/>
        <end position="389"/>
    </location>
</feature>
<dbReference type="Pfam" id="PF00096">
    <property type="entry name" value="zf-C2H2"/>
    <property type="match status" value="4"/>
</dbReference>
<feature type="domain" description="C2H2-type" evidence="10">
    <location>
        <begin position="209"/>
        <end position="236"/>
    </location>
</feature>
<dbReference type="OrthoDB" id="8300205at2759"/>
<feature type="domain" description="C2H2-type" evidence="10">
    <location>
        <begin position="420"/>
        <end position="447"/>
    </location>
</feature>
<sequence>MHSGNVTTVLVNTVKVETPTEKAKFQEEYTPKVNPLSKIVLPSVNLLFKMPKCGLSSTSTTNIIPKILETNKRKASRKEVISSVMYHGFEEDVSFLDLHDNETFQPTSTQKLPTQNYDQNDSGPDNDKTYITHHEQKERISYRMIKNQYNCGECGRKFTRERMYKAHLDVHKGINPHRCPHCLKYFSSSCPLLVHIQSFHDPKAAEKRFHCTQCSNRYASNAQLRNHLYRHRRNKFVCETCGRRFFTSDTFEEHTRAHWLPLEEAPYKCTLCDMRFFERRRYDYHIKRHGKPDMRLNPDNPNLKASCDICGSRMSTASFHKHMLLHEPGFKKPLSCPHCDKGFFKVAAKNKHLLTHPEHTGNICPRCYKEFSSKEILEDHQSQHPPIKKPSLICDVCGKCLSTQRGLKRHKVQHYNQPTFQCHECGKVFRNRCYLKSHSRTHSNTKPFSCQFCDFRYNYPSVGFMHRLQSHFGRNGFRENDKLNREKKFFCEVCDIGFVKEASLLQHRIYHLGTKTVKCKRPNCEETFFTI</sequence>
<gene>
    <name evidence="11" type="ORF">AFUS01_LOCUS11756</name>
</gene>
<feature type="domain" description="C2H2-type" evidence="10">
    <location>
        <begin position="392"/>
        <end position="419"/>
    </location>
</feature>
<organism evidence="11 12">
    <name type="scientific">Allacma fusca</name>
    <dbReference type="NCBI Taxonomy" id="39272"/>
    <lineage>
        <taxon>Eukaryota</taxon>
        <taxon>Metazoa</taxon>
        <taxon>Ecdysozoa</taxon>
        <taxon>Arthropoda</taxon>
        <taxon>Hexapoda</taxon>
        <taxon>Collembola</taxon>
        <taxon>Symphypleona</taxon>
        <taxon>Sminthuridae</taxon>
        <taxon>Allacma</taxon>
    </lineage>
</organism>
<dbReference type="GO" id="GO:0003677">
    <property type="term" value="F:DNA binding"/>
    <property type="evidence" value="ECO:0007669"/>
    <property type="project" value="UniProtKB-KW"/>
</dbReference>
<reference evidence="11" key="1">
    <citation type="submission" date="2021-06" db="EMBL/GenBank/DDBJ databases">
        <authorList>
            <person name="Hodson N. C."/>
            <person name="Mongue J. A."/>
            <person name="Jaron S. K."/>
        </authorList>
    </citation>
    <scope>NUCLEOTIDE SEQUENCE</scope>
</reference>
<evidence type="ECO:0000256" key="1">
    <source>
        <dbReference type="ARBA" id="ARBA00004123"/>
    </source>
</evidence>
<dbReference type="GO" id="GO:0005634">
    <property type="term" value="C:nucleus"/>
    <property type="evidence" value="ECO:0007669"/>
    <property type="project" value="UniProtKB-SubCell"/>
</dbReference>
<evidence type="ECO:0000256" key="5">
    <source>
        <dbReference type="ARBA" id="ARBA00022833"/>
    </source>
</evidence>
<evidence type="ECO:0000259" key="10">
    <source>
        <dbReference type="PROSITE" id="PS50157"/>
    </source>
</evidence>
<dbReference type="Pfam" id="PF12874">
    <property type="entry name" value="zf-met"/>
    <property type="match status" value="1"/>
</dbReference>